<comment type="caution">
    <text evidence="1">The sequence shown here is derived from an EMBL/GenBank/DDBJ whole genome shotgun (WGS) entry which is preliminary data.</text>
</comment>
<proteinExistence type="predicted"/>
<protein>
    <submittedName>
        <fullName evidence="1">Uncharacterized protein</fullName>
    </submittedName>
</protein>
<sequence length="43" mass="5086">MCQHLFAYFFDYSIKNNVILFAKRLKKPQEPVISLIPVGQKLF</sequence>
<evidence type="ECO:0000313" key="1">
    <source>
        <dbReference type="EMBL" id="EFU89898.1"/>
    </source>
</evidence>
<reference evidence="1 2" key="1">
    <citation type="submission" date="2010-09" db="EMBL/GenBank/DDBJ databases">
        <authorList>
            <person name="Weinstock G."/>
            <person name="Sodergren E."/>
            <person name="Clifton S."/>
            <person name="Fulton L."/>
            <person name="Fulton B."/>
            <person name="Courtney L."/>
            <person name="Fronick C."/>
            <person name="Harrison M."/>
            <person name="Strong C."/>
            <person name="Farmer C."/>
            <person name="Delahaunty K."/>
            <person name="Markovic C."/>
            <person name="Hall O."/>
            <person name="Minx P."/>
            <person name="Tomlinson C."/>
            <person name="Mitreva M."/>
            <person name="Hou S."/>
            <person name="Chen J."/>
            <person name="Wollam A."/>
            <person name="Pepin K.H."/>
            <person name="Johnson M."/>
            <person name="Bhonagiri V."/>
            <person name="Zhang X."/>
            <person name="Suruliraj S."/>
            <person name="Warren W."/>
            <person name="Chinwalla A."/>
            <person name="Mardis E.R."/>
            <person name="Wilson R.K."/>
        </authorList>
    </citation>
    <scope>NUCLEOTIDE SEQUENCE [LARGE SCALE GENOMIC DNA]</scope>
    <source>
        <strain evidence="1 2">TX0630</strain>
    </source>
</reference>
<dbReference type="Proteomes" id="UP000004933">
    <property type="component" value="Unassembled WGS sequence"/>
</dbReference>
<name>A0ABC9P4N1_ENTFL</name>
<dbReference type="AlphaFoldDB" id="A0ABC9P4N1"/>
<gene>
    <name evidence="1" type="ORF">HMPREF9511_02184</name>
</gene>
<dbReference type="EMBL" id="AEBE01000091">
    <property type="protein sequence ID" value="EFU89898.1"/>
    <property type="molecule type" value="Genomic_DNA"/>
</dbReference>
<organism evidence="1 2">
    <name type="scientific">Enterococcus faecalis TX0630</name>
    <dbReference type="NCBI Taxonomy" id="749508"/>
    <lineage>
        <taxon>Bacteria</taxon>
        <taxon>Bacillati</taxon>
        <taxon>Bacillota</taxon>
        <taxon>Bacilli</taxon>
        <taxon>Lactobacillales</taxon>
        <taxon>Enterococcaceae</taxon>
        <taxon>Enterococcus</taxon>
    </lineage>
</organism>
<accession>A0ABC9P4N1</accession>
<evidence type="ECO:0000313" key="2">
    <source>
        <dbReference type="Proteomes" id="UP000004933"/>
    </source>
</evidence>